<dbReference type="AlphaFoldDB" id="A0A0L6JM53"/>
<accession>A0A0L6JM53</accession>
<dbReference type="PANTHER" id="PTHR46401">
    <property type="entry name" value="GLYCOSYLTRANSFERASE WBBK-RELATED"/>
    <property type="match status" value="1"/>
</dbReference>
<dbReference type="STRING" id="398512.Bccel_2098"/>
<keyword evidence="1" id="KW-0808">Transferase</keyword>
<dbReference type="SUPFAM" id="SSF53756">
    <property type="entry name" value="UDP-Glycosyltransferase/glycogen phosphorylase"/>
    <property type="match status" value="1"/>
</dbReference>
<evidence type="ECO:0000313" key="3">
    <source>
        <dbReference type="Proteomes" id="UP000036923"/>
    </source>
</evidence>
<dbReference type="PANTHER" id="PTHR46401:SF2">
    <property type="entry name" value="GLYCOSYLTRANSFERASE WBBK-RELATED"/>
    <property type="match status" value="1"/>
</dbReference>
<keyword evidence="3" id="KW-1185">Reference proteome</keyword>
<dbReference type="GO" id="GO:0009103">
    <property type="term" value="P:lipopolysaccharide biosynthetic process"/>
    <property type="evidence" value="ECO:0007669"/>
    <property type="project" value="TreeGrafter"/>
</dbReference>
<dbReference type="Gene3D" id="3.40.50.2000">
    <property type="entry name" value="Glycogen Phosphorylase B"/>
    <property type="match status" value="1"/>
</dbReference>
<gene>
    <name evidence="2" type="ORF">Bccel_2098</name>
</gene>
<proteinExistence type="predicted"/>
<dbReference type="EMBL" id="LGTC01000001">
    <property type="protein sequence ID" value="KNY26833.1"/>
    <property type="molecule type" value="Genomic_DNA"/>
</dbReference>
<comment type="caution">
    <text evidence="2">The sequence shown here is derived from an EMBL/GenBank/DDBJ whole genome shotgun (WGS) entry which is preliminary data.</text>
</comment>
<evidence type="ECO:0008006" key="4">
    <source>
        <dbReference type="Google" id="ProtNLM"/>
    </source>
</evidence>
<organism evidence="2 3">
    <name type="scientific">Pseudobacteroides cellulosolvens ATCC 35603 = DSM 2933</name>
    <dbReference type="NCBI Taxonomy" id="398512"/>
    <lineage>
        <taxon>Bacteria</taxon>
        <taxon>Bacillati</taxon>
        <taxon>Bacillota</taxon>
        <taxon>Clostridia</taxon>
        <taxon>Eubacteriales</taxon>
        <taxon>Oscillospiraceae</taxon>
        <taxon>Pseudobacteroides</taxon>
    </lineage>
</organism>
<protein>
    <recommendedName>
        <fullName evidence="4">Glycosyl transferase group 1</fullName>
    </recommendedName>
</protein>
<evidence type="ECO:0000313" key="2">
    <source>
        <dbReference type="EMBL" id="KNY26833.1"/>
    </source>
</evidence>
<reference evidence="3" key="1">
    <citation type="submission" date="2015-07" db="EMBL/GenBank/DDBJ databases">
        <title>Near-Complete Genome Sequence of the Cellulolytic Bacterium Bacteroides (Pseudobacteroides) cellulosolvens ATCC 35603.</title>
        <authorList>
            <person name="Dassa B."/>
            <person name="Utturkar S.M."/>
            <person name="Klingeman D.M."/>
            <person name="Hurt R.A."/>
            <person name="Keller M."/>
            <person name="Xu J."/>
            <person name="Reddy Y.H.K."/>
            <person name="Borovok I."/>
            <person name="Grinberg I.R."/>
            <person name="Lamed R."/>
            <person name="Zhivin O."/>
            <person name="Bayer E.A."/>
            <person name="Brown S.D."/>
        </authorList>
    </citation>
    <scope>NUCLEOTIDE SEQUENCE [LARGE SCALE GENOMIC DNA]</scope>
    <source>
        <strain evidence="3">DSM 2933</strain>
    </source>
</reference>
<dbReference type="Pfam" id="PF13692">
    <property type="entry name" value="Glyco_trans_1_4"/>
    <property type="match status" value="1"/>
</dbReference>
<dbReference type="eggNOG" id="COG0438">
    <property type="taxonomic scope" value="Bacteria"/>
</dbReference>
<dbReference type="GO" id="GO:0016757">
    <property type="term" value="F:glycosyltransferase activity"/>
    <property type="evidence" value="ECO:0007669"/>
    <property type="project" value="TreeGrafter"/>
</dbReference>
<evidence type="ECO:0000256" key="1">
    <source>
        <dbReference type="ARBA" id="ARBA00022679"/>
    </source>
</evidence>
<name>A0A0L6JM53_9FIRM</name>
<dbReference type="PATRIC" id="fig|398512.5.peg.2189"/>
<dbReference type="OrthoDB" id="9816564at2"/>
<dbReference type="Proteomes" id="UP000036923">
    <property type="component" value="Unassembled WGS sequence"/>
</dbReference>
<sequence length="366" mass="43374">MFRQYESFTFFPAQQWSHTWERQHELIYRFAKEIDREINIFSPLGLVSYNFFSKEFFNKVLERHKKKVSTNNRNAVHPNMKFIDSLYIHRFDLISSVMNYKLLKRKIKLSDNNFFWSTYINPTIYRFFKKSKFKIIDLAERRQSNMKISSQMRQLEKQAVSEADVVIVDNMATYDDYKTSAKKIFYIPQGYDHNLIKAKEDKSSNVPTKIGYIGNLHYCIDYDYLFKLIEINQHLEFVIVGGIVDKTAEKLFNYSNVQMIGQVPKSELPKYLKQIDYGLIPYKINEFTKGVNPTKLFEYLGAGVPVISTPIPEVKRYKNDKFIFIESEAKLIDYKLNFENIDQLLAGNTWDKRFNLYLKHIGEIVG</sequence>
<dbReference type="RefSeq" id="WP_036947068.1">
    <property type="nucleotide sequence ID" value="NZ_KN050764.1"/>
</dbReference>